<dbReference type="AlphaFoldDB" id="A0A8J2RL12"/>
<evidence type="ECO:0000313" key="3">
    <source>
        <dbReference type="EMBL" id="CAH0104501.1"/>
    </source>
</evidence>
<accession>A0A8J2RL12</accession>
<evidence type="ECO:0000313" key="4">
    <source>
        <dbReference type="Proteomes" id="UP000789390"/>
    </source>
</evidence>
<feature type="domain" description="Apple" evidence="2">
    <location>
        <begin position="55"/>
        <end position="87"/>
    </location>
</feature>
<proteinExistence type="predicted"/>
<gene>
    <name evidence="3" type="ORF">DGAL_LOCUS7408</name>
</gene>
<organism evidence="3 4">
    <name type="scientific">Daphnia galeata</name>
    <dbReference type="NCBI Taxonomy" id="27404"/>
    <lineage>
        <taxon>Eukaryota</taxon>
        <taxon>Metazoa</taxon>
        <taxon>Ecdysozoa</taxon>
        <taxon>Arthropoda</taxon>
        <taxon>Crustacea</taxon>
        <taxon>Branchiopoda</taxon>
        <taxon>Diplostraca</taxon>
        <taxon>Cladocera</taxon>
        <taxon>Anomopoda</taxon>
        <taxon>Daphniidae</taxon>
        <taxon>Daphnia</taxon>
    </lineage>
</organism>
<dbReference type="OrthoDB" id="568194at2759"/>
<feature type="signal peptide" evidence="1">
    <location>
        <begin position="1"/>
        <end position="22"/>
    </location>
</feature>
<sequence length="121" mass="13127">MKLISIASLLLVVVAAAMVVDAQHNTGDGGVKWLPNCDYIDGDLQQHQGALRIPVEECGRACINRRRCNHFTYKDGECILKSHNQSFGRTPCSSCDVCGFLPWRQGPDGIKQTLTAPGGGK</sequence>
<reference evidence="3" key="1">
    <citation type="submission" date="2021-11" db="EMBL/GenBank/DDBJ databases">
        <authorList>
            <person name="Schell T."/>
        </authorList>
    </citation>
    <scope>NUCLEOTIDE SEQUENCE</scope>
    <source>
        <strain evidence="3">M5</strain>
    </source>
</reference>
<dbReference type="InterPro" id="IPR003609">
    <property type="entry name" value="Pan_app"/>
</dbReference>
<dbReference type="EMBL" id="CAKKLH010000145">
    <property type="protein sequence ID" value="CAH0104501.1"/>
    <property type="molecule type" value="Genomic_DNA"/>
</dbReference>
<dbReference type="Pfam" id="PF00024">
    <property type="entry name" value="PAN_1"/>
    <property type="match status" value="1"/>
</dbReference>
<keyword evidence="1" id="KW-0732">Signal</keyword>
<dbReference type="Gene3D" id="3.50.4.10">
    <property type="entry name" value="Hepatocyte Growth Factor"/>
    <property type="match status" value="1"/>
</dbReference>
<protein>
    <recommendedName>
        <fullName evidence="2">Apple domain-containing protein</fullName>
    </recommendedName>
</protein>
<name>A0A8J2RL12_9CRUS</name>
<dbReference type="Proteomes" id="UP000789390">
    <property type="component" value="Unassembled WGS sequence"/>
</dbReference>
<feature type="chain" id="PRO_5035281079" description="Apple domain-containing protein" evidence="1">
    <location>
        <begin position="23"/>
        <end position="121"/>
    </location>
</feature>
<keyword evidence="4" id="KW-1185">Reference proteome</keyword>
<evidence type="ECO:0000259" key="2">
    <source>
        <dbReference type="Pfam" id="PF00024"/>
    </source>
</evidence>
<comment type="caution">
    <text evidence="3">The sequence shown here is derived from an EMBL/GenBank/DDBJ whole genome shotgun (WGS) entry which is preliminary data.</text>
</comment>
<evidence type="ECO:0000256" key="1">
    <source>
        <dbReference type="SAM" id="SignalP"/>
    </source>
</evidence>